<feature type="domain" description="Heparan-alpha-glucosaminide N-acetyltransferase catalytic" evidence="2">
    <location>
        <begin position="9"/>
        <end position="220"/>
    </location>
</feature>
<evidence type="ECO:0000259" key="2">
    <source>
        <dbReference type="Pfam" id="PF07786"/>
    </source>
</evidence>
<feature type="transmembrane region" description="Helical" evidence="1">
    <location>
        <begin position="130"/>
        <end position="148"/>
    </location>
</feature>
<keyword evidence="4" id="KW-1185">Reference proteome</keyword>
<name>A0A4R6XDQ4_9GAMM</name>
<evidence type="ECO:0000313" key="4">
    <source>
        <dbReference type="Proteomes" id="UP000295729"/>
    </source>
</evidence>
<dbReference type="RefSeq" id="WP_162847542.1">
    <property type="nucleotide sequence ID" value="NZ_SNZA01000001.1"/>
</dbReference>
<reference evidence="3 4" key="1">
    <citation type="submission" date="2019-03" db="EMBL/GenBank/DDBJ databases">
        <title>Genomic Encyclopedia of Type Strains, Phase IV (KMG-IV): sequencing the most valuable type-strain genomes for metagenomic binning, comparative biology and taxonomic classification.</title>
        <authorList>
            <person name="Goeker M."/>
        </authorList>
    </citation>
    <scope>NUCLEOTIDE SEQUENCE [LARGE SCALE GENOMIC DNA]</scope>
    <source>
        <strain evidence="3 4">DSM 5604</strain>
    </source>
</reference>
<dbReference type="Pfam" id="PF07786">
    <property type="entry name" value="HGSNAT_cat"/>
    <property type="match status" value="1"/>
</dbReference>
<organism evidence="3 4">
    <name type="scientific">Marinomonas communis</name>
    <dbReference type="NCBI Taxonomy" id="28254"/>
    <lineage>
        <taxon>Bacteria</taxon>
        <taxon>Pseudomonadati</taxon>
        <taxon>Pseudomonadota</taxon>
        <taxon>Gammaproteobacteria</taxon>
        <taxon>Oceanospirillales</taxon>
        <taxon>Oceanospirillaceae</taxon>
        <taxon>Marinomonas</taxon>
    </lineage>
</organism>
<dbReference type="EMBL" id="SNZA01000001">
    <property type="protein sequence ID" value="TDR15734.1"/>
    <property type="molecule type" value="Genomic_DNA"/>
</dbReference>
<gene>
    <name evidence="3" type="ORF">C8D85_1108</name>
</gene>
<keyword evidence="1" id="KW-0812">Transmembrane</keyword>
<feature type="transmembrane region" description="Helical" evidence="1">
    <location>
        <begin position="12"/>
        <end position="31"/>
    </location>
</feature>
<evidence type="ECO:0000313" key="3">
    <source>
        <dbReference type="EMBL" id="TDR15734.1"/>
    </source>
</evidence>
<evidence type="ECO:0000256" key="1">
    <source>
        <dbReference type="SAM" id="Phobius"/>
    </source>
</evidence>
<feature type="transmembrane region" description="Helical" evidence="1">
    <location>
        <begin position="83"/>
        <end position="100"/>
    </location>
</feature>
<proteinExistence type="predicted"/>
<feature type="transmembrane region" description="Helical" evidence="1">
    <location>
        <begin position="51"/>
        <end position="71"/>
    </location>
</feature>
<sequence>MSLTEHSYRSNSLDTYRGIAVGLMILFHFLWNLREFGLLSFDIDGPIWQGFRSIIVFMFVSALGCSSYLAVSQNHARQRFLKNQLKLGIAALFISCGTYLLLPSQWVFFGILQFLFIAGWLLRPIASSPVLTATAGLALVALSFYNNLDAITAHRWFIAAFNAPANTIDFINPLPWIGVAMIGPFLGYIKLHRLILPTNTLTSGLSWMGKNALVIYLLHQLILFPVAALISFTVR</sequence>
<comment type="caution">
    <text evidence="3">The sequence shown here is derived from an EMBL/GenBank/DDBJ whole genome shotgun (WGS) entry which is preliminary data.</text>
</comment>
<feature type="transmembrane region" description="Helical" evidence="1">
    <location>
        <begin position="174"/>
        <end position="191"/>
    </location>
</feature>
<dbReference type="Proteomes" id="UP000295729">
    <property type="component" value="Unassembled WGS sequence"/>
</dbReference>
<accession>A0A4R6XDQ4</accession>
<protein>
    <submittedName>
        <fullName evidence="3">Putative membrane protein</fullName>
    </submittedName>
</protein>
<dbReference type="AlphaFoldDB" id="A0A4R6XDQ4"/>
<feature type="transmembrane region" description="Helical" evidence="1">
    <location>
        <begin position="212"/>
        <end position="234"/>
    </location>
</feature>
<keyword evidence="1" id="KW-1133">Transmembrane helix</keyword>
<keyword evidence="1" id="KW-0472">Membrane</keyword>
<dbReference type="InterPro" id="IPR012429">
    <property type="entry name" value="HGSNAT_cat"/>
</dbReference>